<dbReference type="PANTHER" id="PTHR13833:SF71">
    <property type="entry name" value="NHL DOMAIN-CONTAINING PROTEIN"/>
    <property type="match status" value="1"/>
</dbReference>
<feature type="repeat" description="NHL" evidence="2">
    <location>
        <begin position="354"/>
        <end position="389"/>
    </location>
</feature>
<feature type="compositionally biased region" description="Pro residues" evidence="3">
    <location>
        <begin position="26"/>
        <end position="44"/>
    </location>
</feature>
<feature type="signal peptide" evidence="4">
    <location>
        <begin position="1"/>
        <end position="22"/>
    </location>
</feature>
<evidence type="ECO:0008006" key="6">
    <source>
        <dbReference type="Google" id="ProtNLM"/>
    </source>
</evidence>
<evidence type="ECO:0000256" key="4">
    <source>
        <dbReference type="SAM" id="SignalP"/>
    </source>
</evidence>
<dbReference type="Pfam" id="PF01436">
    <property type="entry name" value="NHL"/>
    <property type="match status" value="1"/>
</dbReference>
<dbReference type="SUPFAM" id="SSF63829">
    <property type="entry name" value="Calcium-dependent phosphotriesterase"/>
    <property type="match status" value="1"/>
</dbReference>
<dbReference type="PANTHER" id="PTHR13833">
    <property type="match status" value="1"/>
</dbReference>
<dbReference type="InterPro" id="IPR001258">
    <property type="entry name" value="NHL_repeat"/>
</dbReference>
<dbReference type="PROSITE" id="PS51125">
    <property type="entry name" value="NHL"/>
    <property type="match status" value="1"/>
</dbReference>
<accession>A0A6J4JVM3</accession>
<sequence>MKPNFKPAVLLLAALISCTTVEDNPAPQPDPVATPGPAPTPTPGNPSAYPGVMVTTVAGQYANGKGGLADGNGTAARFSYPGQMVFDKSDNLYIIDQGMFSDYATTIRKMDPAGNVTTFATGFVSLSDICIDPRDGMTLYGVDNGFRQSAEGGIYRIGADGRKTRIGGGFERQGYQDGPLATAKFNRPSGCIMDKSGNLYIADSWNYCVRKVDLNTNVVTTLAGHPDPTGSMSCGYADGKGTAAGFCNFDDLTINGQGNIVVPDRYNHRIRTITPDGQVSTFIESGGYVELDGRLPDAAAHFPMRTHYDPVGKNLFMSSSSGGRLRVATAGGYVFSLAGASGSGFGHGYQDGDGKTAKFNGIHGVAVNKKGEILIADNVNHCIRKVTLTWK</sequence>
<keyword evidence="1" id="KW-0677">Repeat</keyword>
<dbReference type="SUPFAM" id="SSF101898">
    <property type="entry name" value="NHL repeat"/>
    <property type="match status" value="1"/>
</dbReference>
<dbReference type="EMBL" id="CADCTQ010000368">
    <property type="protein sequence ID" value="CAA9288643.1"/>
    <property type="molecule type" value="Genomic_DNA"/>
</dbReference>
<reference evidence="5" key="1">
    <citation type="submission" date="2020-02" db="EMBL/GenBank/DDBJ databases">
        <authorList>
            <person name="Meier V. D."/>
        </authorList>
    </citation>
    <scope>NUCLEOTIDE SEQUENCE</scope>
    <source>
        <strain evidence="5">AVDCRST_MAG56</strain>
    </source>
</reference>
<evidence type="ECO:0000256" key="3">
    <source>
        <dbReference type="SAM" id="MobiDB-lite"/>
    </source>
</evidence>
<proteinExistence type="predicted"/>
<protein>
    <recommendedName>
        <fullName evidence="6">NHL repeat-containing protein</fullName>
    </recommendedName>
</protein>
<evidence type="ECO:0000313" key="5">
    <source>
        <dbReference type="EMBL" id="CAA9288643.1"/>
    </source>
</evidence>
<name>A0A6J4JVM3_9SPHI</name>
<dbReference type="InterPro" id="IPR011042">
    <property type="entry name" value="6-blade_b-propeller_TolB-like"/>
</dbReference>
<evidence type="ECO:0000256" key="2">
    <source>
        <dbReference type="PROSITE-ProRule" id="PRU00504"/>
    </source>
</evidence>
<feature type="chain" id="PRO_5026991249" description="NHL repeat-containing protein" evidence="4">
    <location>
        <begin position="23"/>
        <end position="391"/>
    </location>
</feature>
<organism evidence="5">
    <name type="scientific">uncultured Cytophagales bacterium</name>
    <dbReference type="NCBI Taxonomy" id="158755"/>
    <lineage>
        <taxon>Bacteria</taxon>
        <taxon>Pseudomonadati</taxon>
        <taxon>Bacteroidota</taxon>
        <taxon>Sphingobacteriia</taxon>
        <taxon>Sphingobacteriales</taxon>
        <taxon>environmental samples</taxon>
    </lineage>
</organism>
<dbReference type="PROSITE" id="PS51257">
    <property type="entry name" value="PROKAR_LIPOPROTEIN"/>
    <property type="match status" value="1"/>
</dbReference>
<evidence type="ECO:0000256" key="1">
    <source>
        <dbReference type="ARBA" id="ARBA00022737"/>
    </source>
</evidence>
<dbReference type="Gene3D" id="2.120.10.30">
    <property type="entry name" value="TolB, C-terminal domain"/>
    <property type="match status" value="3"/>
</dbReference>
<keyword evidence="4" id="KW-0732">Signal</keyword>
<gene>
    <name evidence="5" type="ORF">AVDCRST_MAG56-4371</name>
</gene>
<feature type="region of interest" description="Disordered" evidence="3">
    <location>
        <begin position="22"/>
        <end position="48"/>
    </location>
</feature>
<dbReference type="AlphaFoldDB" id="A0A6J4JVM3"/>